<gene>
    <name evidence="2" type="ORF">IM725_18815</name>
</gene>
<evidence type="ECO:0000259" key="1">
    <source>
        <dbReference type="Pfam" id="PF09347"/>
    </source>
</evidence>
<dbReference type="InterPro" id="IPR017792">
    <property type="entry name" value="UAAP1"/>
</dbReference>
<dbReference type="PANTHER" id="PTHR31527:SF0">
    <property type="entry name" value="RE64534P"/>
    <property type="match status" value="1"/>
</dbReference>
<dbReference type="Pfam" id="PF09347">
    <property type="entry name" value="DUF1989"/>
    <property type="match status" value="1"/>
</dbReference>
<proteinExistence type="predicted"/>
<feature type="domain" description="DUF1989" evidence="1">
    <location>
        <begin position="35"/>
        <end position="206"/>
    </location>
</feature>
<comment type="caution">
    <text evidence="2">The sequence shown here is derived from an EMBL/GenBank/DDBJ whole genome shotgun (WGS) entry which is preliminary data.</text>
</comment>
<dbReference type="EMBL" id="JADDOJ010000115">
    <property type="protein sequence ID" value="MBE7942626.1"/>
    <property type="molecule type" value="Genomic_DNA"/>
</dbReference>
<reference evidence="2 3" key="1">
    <citation type="submission" date="2020-10" db="EMBL/GenBank/DDBJ databases">
        <title>Draft genome of Ramlibacter aquaticus LMG 30558.</title>
        <authorList>
            <person name="Props R."/>
        </authorList>
    </citation>
    <scope>NUCLEOTIDE SEQUENCE [LARGE SCALE GENOMIC DNA]</scope>
    <source>
        <strain evidence="2 3">LMG 30558</strain>
    </source>
</reference>
<dbReference type="InterPro" id="IPR018959">
    <property type="entry name" value="DUF1989"/>
</dbReference>
<dbReference type="Proteomes" id="UP000715965">
    <property type="component" value="Unassembled WGS sequence"/>
</dbReference>
<accession>A0ABR9SJU3</accession>
<dbReference type="RefSeq" id="WP_193782174.1">
    <property type="nucleotide sequence ID" value="NZ_JADDOJ010000115.1"/>
</dbReference>
<protein>
    <submittedName>
        <fullName evidence="2">Urea carboxylase-associated family protein</fullName>
    </submittedName>
</protein>
<name>A0ABR9SJU3_9BURK</name>
<evidence type="ECO:0000313" key="3">
    <source>
        <dbReference type="Proteomes" id="UP000715965"/>
    </source>
</evidence>
<keyword evidence="3" id="KW-1185">Reference proteome</keyword>
<sequence length="262" mass="28853">MTPPIRFEDLPPLARAAVPAHSTPYSPDLLLWEESLPGGCHWSGVLRRGTTLRLTDLEGRANVSALFYNFEEKSERYNMPDTLKAQHTAFLTAGCALYSDMGRILCSIPMDSCGWHDTVCGALPQDAMDAKYGVARYQAHRNAMHRAGLEGLAIEAAKWGLSRRDLVAPVNFFSKAVADGEGRLSFDGAHRRPGQLVDLRCEMNVLVLLSAAPHPLDPSPDWAPGEVRLSAWRSGTAGADDPCRLRCDENGRGFINTERFFL</sequence>
<dbReference type="PANTHER" id="PTHR31527">
    <property type="entry name" value="RE64534P"/>
    <property type="match status" value="1"/>
</dbReference>
<organism evidence="2 3">
    <name type="scientific">Ramlibacter aquaticus</name>
    <dbReference type="NCBI Taxonomy" id="2780094"/>
    <lineage>
        <taxon>Bacteria</taxon>
        <taxon>Pseudomonadati</taxon>
        <taxon>Pseudomonadota</taxon>
        <taxon>Betaproteobacteria</taxon>
        <taxon>Burkholderiales</taxon>
        <taxon>Comamonadaceae</taxon>
        <taxon>Ramlibacter</taxon>
    </lineage>
</organism>
<dbReference type="NCBIfam" id="TIGR03425">
    <property type="entry name" value="urea_degr_2"/>
    <property type="match status" value="1"/>
</dbReference>
<evidence type="ECO:0000313" key="2">
    <source>
        <dbReference type="EMBL" id="MBE7942626.1"/>
    </source>
</evidence>